<keyword evidence="6" id="KW-1185">Reference proteome</keyword>
<dbReference type="SMART" id="SM00342">
    <property type="entry name" value="HTH_ARAC"/>
    <property type="match status" value="1"/>
</dbReference>
<dbReference type="PRINTS" id="PR00032">
    <property type="entry name" value="HTHARAC"/>
</dbReference>
<evidence type="ECO:0000313" key="6">
    <source>
        <dbReference type="Proteomes" id="UP000254000"/>
    </source>
</evidence>
<dbReference type="InterPro" id="IPR009057">
    <property type="entry name" value="Homeodomain-like_sf"/>
</dbReference>
<dbReference type="InterPro" id="IPR018060">
    <property type="entry name" value="HTH_AraC"/>
</dbReference>
<dbReference type="PROSITE" id="PS00041">
    <property type="entry name" value="HTH_ARAC_FAMILY_1"/>
    <property type="match status" value="1"/>
</dbReference>
<dbReference type="GeneID" id="78360479"/>
<gene>
    <name evidence="5" type="ORF">C1877_12325</name>
</gene>
<evidence type="ECO:0000256" key="3">
    <source>
        <dbReference type="ARBA" id="ARBA00023163"/>
    </source>
</evidence>
<dbReference type="InterPro" id="IPR020449">
    <property type="entry name" value="Tscrpt_reg_AraC-type_HTH"/>
</dbReference>
<dbReference type="RefSeq" id="WP_015539340.1">
    <property type="nucleotide sequence ID" value="NZ_CABMMS010000008.1"/>
</dbReference>
<evidence type="ECO:0000256" key="1">
    <source>
        <dbReference type="ARBA" id="ARBA00023015"/>
    </source>
</evidence>
<dbReference type="GO" id="GO:0003700">
    <property type="term" value="F:DNA-binding transcription factor activity"/>
    <property type="evidence" value="ECO:0007669"/>
    <property type="project" value="InterPro"/>
</dbReference>
<evidence type="ECO:0000313" key="5">
    <source>
        <dbReference type="EMBL" id="RDB63065.1"/>
    </source>
</evidence>
<dbReference type="EMBL" id="PPTS01000008">
    <property type="protein sequence ID" value="RDB63065.1"/>
    <property type="molecule type" value="Genomic_DNA"/>
</dbReference>
<dbReference type="InterPro" id="IPR018062">
    <property type="entry name" value="HTH_AraC-typ_CS"/>
</dbReference>
<comment type="caution">
    <text evidence="5">The sequence shown here is derived from an EMBL/GenBank/DDBJ whole genome shotgun (WGS) entry which is preliminary data.</text>
</comment>
<dbReference type="PANTHER" id="PTHR47893">
    <property type="entry name" value="REGULATORY PROTEIN PCHR"/>
    <property type="match status" value="1"/>
</dbReference>
<accession>A0A369LXZ5</accession>
<dbReference type="SUPFAM" id="SSF46689">
    <property type="entry name" value="Homeodomain-like"/>
    <property type="match status" value="2"/>
</dbReference>
<proteinExistence type="predicted"/>
<dbReference type="PROSITE" id="PS01124">
    <property type="entry name" value="HTH_ARAC_FAMILY_2"/>
    <property type="match status" value="1"/>
</dbReference>
<name>A0A369LXZ5_9ACTN</name>
<dbReference type="OrthoDB" id="5949386at2"/>
<dbReference type="Gene3D" id="1.10.10.60">
    <property type="entry name" value="Homeodomain-like"/>
    <property type="match status" value="2"/>
</dbReference>
<dbReference type="PANTHER" id="PTHR47893:SF1">
    <property type="entry name" value="REGULATORY PROTEIN PCHR"/>
    <property type="match status" value="1"/>
</dbReference>
<protein>
    <submittedName>
        <fullName evidence="5">AraC family transcriptional regulator</fullName>
    </submittedName>
</protein>
<evidence type="ECO:0000259" key="4">
    <source>
        <dbReference type="PROSITE" id="PS01124"/>
    </source>
</evidence>
<keyword evidence="2" id="KW-0238">DNA-binding</keyword>
<dbReference type="Proteomes" id="UP000254000">
    <property type="component" value="Unassembled WGS sequence"/>
</dbReference>
<keyword evidence="1" id="KW-0805">Transcription regulation</keyword>
<sequence>MARTAESIFAGDGGAFPFAEGSAAPPDLAETLSSMRGEKSGTLSFGNESGFGEMRLVEVLPGVSVSFNDFGMDGYLSTFSTASDVLCVDWCRDGRIEQPMPDGSYAYVSAGDLKVDDRTRHSGSFAFPTSRYRGITISFDLSCAPASIRRALPGFSVDLRELKRRFCRDGRPFIVRDCARMRHIAEELYESPVHARRAYCQIKALETLLLLDSIDPGLEGADVAYYPRSRVARVKKARELMVSDLSSCMTVEEAARRAGMSLTSFKECFKGVYGTSPAAYVRGVRMGQAAKMLAETDMPVAAVGALVGYDSPSKFSVAFKSSMGATPSRYRHLVREPGFRPNGTAAAERG</sequence>
<dbReference type="AlphaFoldDB" id="A0A369LXZ5"/>
<dbReference type="GO" id="GO:0043565">
    <property type="term" value="F:sequence-specific DNA binding"/>
    <property type="evidence" value="ECO:0007669"/>
    <property type="project" value="InterPro"/>
</dbReference>
<dbReference type="Pfam" id="PF12833">
    <property type="entry name" value="HTH_18"/>
    <property type="match status" value="1"/>
</dbReference>
<keyword evidence="3" id="KW-0804">Transcription</keyword>
<organism evidence="5 6">
    <name type="scientific">Gordonibacter pamelaeae</name>
    <dbReference type="NCBI Taxonomy" id="471189"/>
    <lineage>
        <taxon>Bacteria</taxon>
        <taxon>Bacillati</taxon>
        <taxon>Actinomycetota</taxon>
        <taxon>Coriobacteriia</taxon>
        <taxon>Eggerthellales</taxon>
        <taxon>Eggerthellaceae</taxon>
        <taxon>Gordonibacter</taxon>
    </lineage>
</organism>
<evidence type="ECO:0000256" key="2">
    <source>
        <dbReference type="ARBA" id="ARBA00023125"/>
    </source>
</evidence>
<dbReference type="InterPro" id="IPR053142">
    <property type="entry name" value="PchR_regulatory_protein"/>
</dbReference>
<feature type="domain" description="HTH araC/xylS-type" evidence="4">
    <location>
        <begin position="235"/>
        <end position="333"/>
    </location>
</feature>
<reference evidence="5 6" key="1">
    <citation type="journal article" date="2018" name="Elife">
        <title>Discovery and characterization of a prevalent human gut bacterial enzyme sufficient for the inactivation of a family of plant toxins.</title>
        <authorList>
            <person name="Koppel N."/>
            <person name="Bisanz J.E."/>
            <person name="Pandelia M.E."/>
            <person name="Turnbaugh P.J."/>
            <person name="Balskus E.P."/>
        </authorList>
    </citation>
    <scope>NUCLEOTIDE SEQUENCE [LARGE SCALE GENOMIC DNA]</scope>
    <source>
        <strain evidence="5 6">3C</strain>
    </source>
</reference>